<evidence type="ECO:0000313" key="2">
    <source>
        <dbReference type="EMBL" id="TFK45190.1"/>
    </source>
</evidence>
<proteinExistence type="predicted"/>
<accession>A0A5C3MJ09</accession>
<feature type="region of interest" description="Disordered" evidence="1">
    <location>
        <begin position="61"/>
        <end position="80"/>
    </location>
</feature>
<name>A0A5C3MJ09_9AGAM</name>
<feature type="compositionally biased region" description="Low complexity" evidence="1">
    <location>
        <begin position="61"/>
        <end position="79"/>
    </location>
</feature>
<dbReference type="EMBL" id="ML213564">
    <property type="protein sequence ID" value="TFK45190.1"/>
    <property type="molecule type" value="Genomic_DNA"/>
</dbReference>
<evidence type="ECO:0000256" key="1">
    <source>
        <dbReference type="SAM" id="MobiDB-lite"/>
    </source>
</evidence>
<dbReference type="Proteomes" id="UP000305948">
    <property type="component" value="Unassembled WGS sequence"/>
</dbReference>
<keyword evidence="3" id="KW-1185">Reference proteome</keyword>
<gene>
    <name evidence="2" type="ORF">OE88DRAFT_1359480</name>
</gene>
<organism evidence="2 3">
    <name type="scientific">Heliocybe sulcata</name>
    <dbReference type="NCBI Taxonomy" id="5364"/>
    <lineage>
        <taxon>Eukaryota</taxon>
        <taxon>Fungi</taxon>
        <taxon>Dikarya</taxon>
        <taxon>Basidiomycota</taxon>
        <taxon>Agaricomycotina</taxon>
        <taxon>Agaricomycetes</taxon>
        <taxon>Gloeophyllales</taxon>
        <taxon>Gloeophyllaceae</taxon>
        <taxon>Heliocybe</taxon>
    </lineage>
</organism>
<evidence type="ECO:0000313" key="3">
    <source>
        <dbReference type="Proteomes" id="UP000305948"/>
    </source>
</evidence>
<dbReference type="AlphaFoldDB" id="A0A5C3MJ09"/>
<sequence length="111" mass="12428">MPCAVLRSERERYKIPECARLASSTLYLSRFRPFFAFHPTLLPLSLLPLSLFLALRSALRSPALSSTRRSSTPTSLPRPLFNPSLVYLTPLSCPPFNPPLVYPYPSPPPSL</sequence>
<protein>
    <submittedName>
        <fullName evidence="2">Uncharacterized protein</fullName>
    </submittedName>
</protein>
<reference evidence="2 3" key="1">
    <citation type="journal article" date="2019" name="Nat. Ecol. Evol.">
        <title>Megaphylogeny resolves global patterns of mushroom evolution.</title>
        <authorList>
            <person name="Varga T."/>
            <person name="Krizsan K."/>
            <person name="Foldi C."/>
            <person name="Dima B."/>
            <person name="Sanchez-Garcia M."/>
            <person name="Sanchez-Ramirez S."/>
            <person name="Szollosi G.J."/>
            <person name="Szarkandi J.G."/>
            <person name="Papp V."/>
            <person name="Albert L."/>
            <person name="Andreopoulos W."/>
            <person name="Angelini C."/>
            <person name="Antonin V."/>
            <person name="Barry K.W."/>
            <person name="Bougher N.L."/>
            <person name="Buchanan P."/>
            <person name="Buyck B."/>
            <person name="Bense V."/>
            <person name="Catcheside P."/>
            <person name="Chovatia M."/>
            <person name="Cooper J."/>
            <person name="Damon W."/>
            <person name="Desjardin D."/>
            <person name="Finy P."/>
            <person name="Geml J."/>
            <person name="Haridas S."/>
            <person name="Hughes K."/>
            <person name="Justo A."/>
            <person name="Karasinski D."/>
            <person name="Kautmanova I."/>
            <person name="Kiss B."/>
            <person name="Kocsube S."/>
            <person name="Kotiranta H."/>
            <person name="LaButti K.M."/>
            <person name="Lechner B.E."/>
            <person name="Liimatainen K."/>
            <person name="Lipzen A."/>
            <person name="Lukacs Z."/>
            <person name="Mihaltcheva S."/>
            <person name="Morgado L.N."/>
            <person name="Niskanen T."/>
            <person name="Noordeloos M.E."/>
            <person name="Ohm R.A."/>
            <person name="Ortiz-Santana B."/>
            <person name="Ovrebo C."/>
            <person name="Racz N."/>
            <person name="Riley R."/>
            <person name="Savchenko A."/>
            <person name="Shiryaev A."/>
            <person name="Soop K."/>
            <person name="Spirin V."/>
            <person name="Szebenyi C."/>
            <person name="Tomsovsky M."/>
            <person name="Tulloss R.E."/>
            <person name="Uehling J."/>
            <person name="Grigoriev I.V."/>
            <person name="Vagvolgyi C."/>
            <person name="Papp T."/>
            <person name="Martin F.M."/>
            <person name="Miettinen O."/>
            <person name="Hibbett D.S."/>
            <person name="Nagy L.G."/>
        </authorList>
    </citation>
    <scope>NUCLEOTIDE SEQUENCE [LARGE SCALE GENOMIC DNA]</scope>
    <source>
        <strain evidence="2 3">OMC1185</strain>
    </source>
</reference>